<dbReference type="InterPro" id="IPR008280">
    <property type="entry name" value="Tub_FtsZ_C"/>
</dbReference>
<evidence type="ECO:0000313" key="10">
    <source>
        <dbReference type="Proteomes" id="UP000782312"/>
    </source>
</evidence>
<keyword evidence="4 6" id="KW-0717">Septation</keyword>
<dbReference type="AlphaFoldDB" id="A0A932HZU9"/>
<dbReference type="GO" id="GO:0051258">
    <property type="term" value="P:protein polymerization"/>
    <property type="evidence" value="ECO:0007669"/>
    <property type="project" value="UniProtKB-UniRule"/>
</dbReference>
<dbReference type="Pfam" id="PF00091">
    <property type="entry name" value="Tubulin"/>
    <property type="match status" value="1"/>
</dbReference>
<keyword evidence="4 6" id="KW-0132">Cell division</keyword>
<dbReference type="InterPro" id="IPR000158">
    <property type="entry name" value="Cell_div_FtsZ"/>
</dbReference>
<dbReference type="HAMAP" id="MF_00909">
    <property type="entry name" value="FtsZ"/>
    <property type="match status" value="1"/>
</dbReference>
<dbReference type="GO" id="GO:0005737">
    <property type="term" value="C:cytoplasm"/>
    <property type="evidence" value="ECO:0007669"/>
    <property type="project" value="UniProtKB-SubCell"/>
</dbReference>
<evidence type="ECO:0000256" key="4">
    <source>
        <dbReference type="HAMAP-Rule" id="MF_00909"/>
    </source>
</evidence>
<feature type="binding site" evidence="4">
    <location>
        <begin position="108"/>
        <end position="110"/>
    </location>
    <ligand>
        <name>GTP</name>
        <dbReference type="ChEBI" id="CHEBI:37565"/>
    </ligand>
</feature>
<evidence type="ECO:0000313" key="9">
    <source>
        <dbReference type="EMBL" id="MBI3127503.1"/>
    </source>
</evidence>
<dbReference type="GO" id="GO:0043093">
    <property type="term" value="P:FtsZ-dependent cytokinesis"/>
    <property type="evidence" value="ECO:0007669"/>
    <property type="project" value="UniProtKB-UniRule"/>
</dbReference>
<dbReference type="InterPro" id="IPR003008">
    <property type="entry name" value="Tubulin_FtsZ_GTPase"/>
</dbReference>
<dbReference type="InterPro" id="IPR020805">
    <property type="entry name" value="Cell_div_FtsZ_CS"/>
</dbReference>
<dbReference type="InterPro" id="IPR036525">
    <property type="entry name" value="Tubulin/FtsZ_GTPase_sf"/>
</dbReference>
<dbReference type="SUPFAM" id="SSF55307">
    <property type="entry name" value="Tubulin C-terminal domain-like"/>
    <property type="match status" value="1"/>
</dbReference>
<evidence type="ECO:0000256" key="2">
    <source>
        <dbReference type="ARBA" id="ARBA00022741"/>
    </source>
</evidence>
<evidence type="ECO:0000259" key="7">
    <source>
        <dbReference type="SMART" id="SM00864"/>
    </source>
</evidence>
<dbReference type="PANTHER" id="PTHR30314">
    <property type="entry name" value="CELL DIVISION PROTEIN FTSZ-RELATED"/>
    <property type="match status" value="1"/>
</dbReference>
<sequence length="377" mass="39518">MFNLAEETACRARIAVIGVGGGGGNAVNTMIASGMDGVQFIAANTDHQVLERSLAPEKMQLGLALTNGLGAGGNPEVGRKAALEDAERIAGLLDGLDMVFVTAGMGGGTGTGAAPVIARIAKEAGILTVGVVTKPFDFEGPRRRTQAEQGINELRESVNTLITIPNQRLLGMVERTTPITEAFQKANNVLLQACKGIADLITTPGLINLDFADVRTIMRDMGGMALMGSGTGTGENRAVIAAQNAISSPLLEEGSIQGARGVLINITGGNDLSLFEVNEACSLVHGSAHEDANIIFGSVIDPSMENKVCVTVIATGFGREGLREVPRTEVEATGTDGRKLSVPAYVRMRTNKKDAALSYQLEEDDLDVPTFLRKQAD</sequence>
<evidence type="ECO:0000256" key="1">
    <source>
        <dbReference type="ARBA" id="ARBA00009690"/>
    </source>
</evidence>
<keyword evidence="4 6" id="KW-0131">Cell cycle</keyword>
<dbReference type="PROSITE" id="PS01134">
    <property type="entry name" value="FTSZ_1"/>
    <property type="match status" value="1"/>
</dbReference>
<dbReference type="InterPro" id="IPR045061">
    <property type="entry name" value="FtsZ/CetZ"/>
</dbReference>
<comment type="similarity">
    <text evidence="1 4 6">Belongs to the FtsZ family.</text>
</comment>
<dbReference type="PRINTS" id="PR00423">
    <property type="entry name" value="CELLDVISFTSZ"/>
</dbReference>
<dbReference type="SMART" id="SM00864">
    <property type="entry name" value="Tubulin"/>
    <property type="match status" value="1"/>
</dbReference>
<dbReference type="SMART" id="SM00865">
    <property type="entry name" value="Tubulin_C"/>
    <property type="match status" value="1"/>
</dbReference>
<dbReference type="FunFam" id="3.40.50.1440:FF:000001">
    <property type="entry name" value="Cell division protein FtsZ"/>
    <property type="match status" value="1"/>
</dbReference>
<evidence type="ECO:0000256" key="5">
    <source>
        <dbReference type="NCBIfam" id="TIGR00065"/>
    </source>
</evidence>
<comment type="subunit">
    <text evidence="4">Homodimer. Polymerizes to form a dynamic ring structure in a strictly GTP-dependent manner. Interacts directly with several other division proteins.</text>
</comment>
<comment type="caution">
    <text evidence="9">The sequence shown here is derived from an EMBL/GenBank/DDBJ whole genome shotgun (WGS) entry which is preliminary data.</text>
</comment>
<keyword evidence="4" id="KW-0963">Cytoplasm</keyword>
<feature type="domain" description="Tubulin/FtsZ 2-layer sandwich" evidence="8">
    <location>
        <begin position="207"/>
        <end position="326"/>
    </location>
</feature>
<proteinExistence type="inferred from homology"/>
<dbReference type="Gene3D" id="3.40.50.1440">
    <property type="entry name" value="Tubulin/FtsZ, GTPase domain"/>
    <property type="match status" value="1"/>
</dbReference>
<dbReference type="PROSITE" id="PS01135">
    <property type="entry name" value="FTSZ_2"/>
    <property type="match status" value="1"/>
</dbReference>
<feature type="binding site" evidence="4">
    <location>
        <position position="187"/>
    </location>
    <ligand>
        <name>GTP</name>
        <dbReference type="ChEBI" id="CHEBI:37565"/>
    </ligand>
</feature>
<feature type="binding site" evidence="4">
    <location>
        <begin position="21"/>
        <end position="25"/>
    </location>
    <ligand>
        <name>GTP</name>
        <dbReference type="ChEBI" id="CHEBI:37565"/>
    </ligand>
</feature>
<feature type="binding site" evidence="4">
    <location>
        <position position="143"/>
    </location>
    <ligand>
        <name>GTP</name>
        <dbReference type="ChEBI" id="CHEBI:37565"/>
    </ligand>
</feature>
<evidence type="ECO:0000256" key="6">
    <source>
        <dbReference type="RuleBase" id="RU000631"/>
    </source>
</evidence>
<dbReference type="GO" id="GO:0003924">
    <property type="term" value="F:GTPase activity"/>
    <property type="evidence" value="ECO:0007669"/>
    <property type="project" value="UniProtKB-UniRule"/>
</dbReference>
<comment type="function">
    <text evidence="4 6">Essential cell division protein that forms a contractile ring structure (Z ring) at the future cell division site. The regulation of the ring assembly controls the timing and the location of cell division. One of the functions of the FtsZ ring is to recruit other cell division proteins to the septum to produce a new cell wall between the dividing cells. Binds GTP and shows GTPase activity.</text>
</comment>
<dbReference type="GO" id="GO:0032153">
    <property type="term" value="C:cell division site"/>
    <property type="evidence" value="ECO:0007669"/>
    <property type="project" value="UniProtKB-UniRule"/>
</dbReference>
<feature type="domain" description="Tubulin/FtsZ GTPase" evidence="7">
    <location>
        <begin position="13"/>
        <end position="205"/>
    </location>
</feature>
<dbReference type="GO" id="GO:0005525">
    <property type="term" value="F:GTP binding"/>
    <property type="evidence" value="ECO:0007669"/>
    <property type="project" value="UniProtKB-UniRule"/>
</dbReference>
<feature type="binding site" evidence="4">
    <location>
        <position position="139"/>
    </location>
    <ligand>
        <name>GTP</name>
        <dbReference type="ChEBI" id="CHEBI:37565"/>
    </ligand>
</feature>
<dbReference type="Proteomes" id="UP000782312">
    <property type="component" value="Unassembled WGS sequence"/>
</dbReference>
<dbReference type="PANTHER" id="PTHR30314:SF3">
    <property type="entry name" value="MITOCHONDRIAL DIVISION PROTEIN FSZA"/>
    <property type="match status" value="1"/>
</dbReference>
<keyword evidence="2 4" id="KW-0547">Nucleotide-binding</keyword>
<evidence type="ECO:0000256" key="3">
    <source>
        <dbReference type="ARBA" id="ARBA00023134"/>
    </source>
</evidence>
<organism evidence="9 10">
    <name type="scientific">Tectimicrobiota bacterium</name>
    <dbReference type="NCBI Taxonomy" id="2528274"/>
    <lineage>
        <taxon>Bacteria</taxon>
        <taxon>Pseudomonadati</taxon>
        <taxon>Nitrospinota/Tectimicrobiota group</taxon>
        <taxon>Candidatus Tectimicrobiota</taxon>
    </lineage>
</organism>
<evidence type="ECO:0000259" key="8">
    <source>
        <dbReference type="SMART" id="SM00865"/>
    </source>
</evidence>
<dbReference type="SUPFAM" id="SSF52490">
    <property type="entry name" value="Tubulin nucleotide-binding domain-like"/>
    <property type="match status" value="1"/>
</dbReference>
<dbReference type="InterPro" id="IPR024757">
    <property type="entry name" value="FtsZ_C"/>
</dbReference>
<dbReference type="CDD" id="cd02201">
    <property type="entry name" value="FtsZ_type1"/>
    <property type="match status" value="1"/>
</dbReference>
<dbReference type="InterPro" id="IPR018316">
    <property type="entry name" value="Tubulin/FtsZ_2-layer-sand-dom"/>
</dbReference>
<dbReference type="Gene3D" id="3.30.1330.20">
    <property type="entry name" value="Tubulin/FtsZ, C-terminal domain"/>
    <property type="match status" value="1"/>
</dbReference>
<dbReference type="NCBIfam" id="TIGR00065">
    <property type="entry name" value="ftsZ"/>
    <property type="match status" value="1"/>
</dbReference>
<dbReference type="GO" id="GO:0000917">
    <property type="term" value="P:division septum assembly"/>
    <property type="evidence" value="ECO:0007669"/>
    <property type="project" value="UniProtKB-KW"/>
</dbReference>
<keyword evidence="3 4" id="KW-0342">GTP-binding</keyword>
<dbReference type="Pfam" id="PF12327">
    <property type="entry name" value="FtsZ_C"/>
    <property type="match status" value="1"/>
</dbReference>
<name>A0A932HZU9_UNCTE</name>
<accession>A0A932HZU9</accession>
<dbReference type="InterPro" id="IPR037103">
    <property type="entry name" value="Tubulin/FtsZ-like_C"/>
</dbReference>
<dbReference type="EMBL" id="JACPUR010000017">
    <property type="protein sequence ID" value="MBI3127503.1"/>
    <property type="molecule type" value="Genomic_DNA"/>
</dbReference>
<reference evidence="9" key="1">
    <citation type="submission" date="2020-07" db="EMBL/GenBank/DDBJ databases">
        <title>Huge and variable diversity of episymbiotic CPR bacteria and DPANN archaea in groundwater ecosystems.</title>
        <authorList>
            <person name="He C.Y."/>
            <person name="Keren R."/>
            <person name="Whittaker M."/>
            <person name="Farag I.F."/>
            <person name="Doudna J."/>
            <person name="Cate J.H.D."/>
            <person name="Banfield J.F."/>
        </authorList>
    </citation>
    <scope>NUCLEOTIDE SEQUENCE</scope>
    <source>
        <strain evidence="9">NC_groundwater_763_Ag_S-0.2um_68_21</strain>
    </source>
</reference>
<gene>
    <name evidence="4 9" type="primary">ftsZ</name>
    <name evidence="9" type="ORF">HYZ11_07865</name>
</gene>
<protein>
    <recommendedName>
        <fullName evidence="4 5">Cell division protein FtsZ</fullName>
    </recommendedName>
</protein>
<comment type="subcellular location">
    <subcellularLocation>
        <location evidence="4">Cytoplasm</location>
    </subcellularLocation>
    <text evidence="4">Assembles at midcell at the inner surface of the cytoplasmic membrane.</text>
</comment>